<dbReference type="RefSeq" id="WP_288186016.1">
    <property type="nucleotide sequence ID" value="NZ_LT608335.1"/>
</dbReference>
<sequence length="209" mass="22292">MTNPLPAPARIAAIVPCYNAAGDNTTVIACDGSSTTLACRVRAVIGRLARSRAVDLAALRARTRADTERKNLEPLPLAPGLVLVPVKVRKPRVTGDSTTGYVNFHAVTAVCANPNTPYQTTIRLSGKTEIPVIWTTATVNRQLALARLAASTAPTLQLPLPAGAFQESFPGYTPELFSLAVKLVDVFHEIINIKQGSERPGTTLPRSDQ</sequence>
<organism evidence="1">
    <name type="scientific">uncultured Sporomusa sp</name>
    <dbReference type="NCBI Taxonomy" id="307249"/>
    <lineage>
        <taxon>Bacteria</taxon>
        <taxon>Bacillati</taxon>
        <taxon>Bacillota</taxon>
        <taxon>Negativicutes</taxon>
        <taxon>Selenomonadales</taxon>
        <taxon>Sporomusaceae</taxon>
        <taxon>Sporomusa</taxon>
        <taxon>environmental samples</taxon>
    </lineage>
</organism>
<accession>A0A212M1F4</accession>
<evidence type="ECO:0000313" key="1">
    <source>
        <dbReference type="EMBL" id="SCM83642.1"/>
    </source>
</evidence>
<dbReference type="EMBL" id="FMJE01000007">
    <property type="protein sequence ID" value="SCM83642.1"/>
    <property type="molecule type" value="Genomic_DNA"/>
</dbReference>
<gene>
    <name evidence="1" type="ORF">KL86SPO_70500</name>
</gene>
<protein>
    <submittedName>
        <fullName evidence="1">Uncharacterized protein</fullName>
    </submittedName>
</protein>
<reference evidence="1" key="1">
    <citation type="submission" date="2016-08" db="EMBL/GenBank/DDBJ databases">
        <authorList>
            <person name="Seilhamer J.J."/>
        </authorList>
    </citation>
    <scope>NUCLEOTIDE SEQUENCE</scope>
    <source>
        <strain evidence="1">86</strain>
    </source>
</reference>
<dbReference type="AlphaFoldDB" id="A0A212M1F4"/>
<proteinExistence type="predicted"/>
<name>A0A212M1F4_9FIRM</name>